<proteinExistence type="predicted"/>
<dbReference type="EMBL" id="VFPJ01000001">
    <property type="protein sequence ID" value="TQM40133.1"/>
    <property type="molecule type" value="Genomic_DNA"/>
</dbReference>
<evidence type="ECO:0000313" key="2">
    <source>
        <dbReference type="Proteomes" id="UP000320773"/>
    </source>
</evidence>
<dbReference type="RefSeq" id="WP_089079812.1">
    <property type="nucleotide sequence ID" value="NZ_VFPJ01000001.1"/>
</dbReference>
<name>A0A543G205_9FLAO</name>
<dbReference type="NCBIfam" id="NF047659">
    <property type="entry name" value="THC0290_0291_fam"/>
    <property type="match status" value="1"/>
</dbReference>
<comment type="caution">
    <text evidence="1">The sequence shown here is derived from an EMBL/GenBank/DDBJ whole genome shotgun (WGS) entry which is preliminary data.</text>
</comment>
<dbReference type="Proteomes" id="UP000320773">
    <property type="component" value="Unassembled WGS sequence"/>
</dbReference>
<evidence type="ECO:0000313" key="1">
    <source>
        <dbReference type="EMBL" id="TQM40133.1"/>
    </source>
</evidence>
<accession>A0A543G205</accession>
<protein>
    <recommendedName>
        <fullName evidence="3">Glutamate dehydrogenase</fullName>
    </recommendedName>
</protein>
<evidence type="ECO:0008006" key="3">
    <source>
        <dbReference type="Google" id="ProtNLM"/>
    </source>
</evidence>
<gene>
    <name evidence="1" type="ORF">BC670_1002</name>
</gene>
<reference evidence="1 2" key="1">
    <citation type="submission" date="2019-06" db="EMBL/GenBank/DDBJ databases">
        <title>Genomic Encyclopedia of Archaeal and Bacterial Type Strains, Phase II (KMG-II): from individual species to whole genera.</title>
        <authorList>
            <person name="Goeker M."/>
        </authorList>
    </citation>
    <scope>NUCLEOTIDE SEQUENCE [LARGE SCALE GENOMIC DNA]</scope>
    <source>
        <strain evidence="1 2">DSM 24789</strain>
    </source>
</reference>
<organism evidence="1 2">
    <name type="scientific">Flavobacterium branchiophilum</name>
    <dbReference type="NCBI Taxonomy" id="55197"/>
    <lineage>
        <taxon>Bacteria</taxon>
        <taxon>Pseudomonadati</taxon>
        <taxon>Bacteroidota</taxon>
        <taxon>Flavobacteriia</taxon>
        <taxon>Flavobacteriales</taxon>
        <taxon>Flavobacteriaceae</taxon>
        <taxon>Flavobacterium</taxon>
    </lineage>
</organism>
<sequence length="257" mass="29357">MFHHKKYFFILFFIAFNFHSKAQSTVSKNGLYHDIGVMTGGIVFQSDYLQKNPFGFQTGANGYSFGVLYYLDSNTNYNKISQYLKWRGELTYIAADLQHTGKYVDISLQSTTAKQLRAMRGTVSGINLGTQVEYYPFKNDDYNYATFAPYVSLGAMISVQKTKAWSILGNINDINVTPTKYINAFRNESVILFSATTSIGTRIKLNNKNSLFTEAKFQYYFSDWADGLNPNSAIYKENKSNDMLTYINIGYIYSFDN</sequence>
<dbReference type="AlphaFoldDB" id="A0A543G205"/>